<evidence type="ECO:0000256" key="7">
    <source>
        <dbReference type="ARBA" id="ARBA00023326"/>
    </source>
</evidence>
<dbReference type="Pfam" id="PF01341">
    <property type="entry name" value="Glyco_hydro_6"/>
    <property type="match status" value="1"/>
</dbReference>
<gene>
    <name evidence="13" type="ORF">C8E83_3234</name>
</gene>
<feature type="binding site" evidence="9">
    <location>
        <position position="281"/>
    </location>
    <ligand>
        <name>substrate</name>
    </ligand>
</feature>
<evidence type="ECO:0000313" key="13">
    <source>
        <dbReference type="EMBL" id="RKR76070.1"/>
    </source>
</evidence>
<evidence type="ECO:0000256" key="12">
    <source>
        <dbReference type="RuleBase" id="RU361186"/>
    </source>
</evidence>
<dbReference type="GO" id="GO:0004553">
    <property type="term" value="F:hydrolase activity, hydrolyzing O-glycosyl compounds"/>
    <property type="evidence" value="ECO:0007669"/>
    <property type="project" value="InterPro"/>
</dbReference>
<feature type="binding site" evidence="9">
    <location>
        <position position="243"/>
    </location>
    <ligand>
        <name>substrate</name>
    </ligand>
</feature>
<dbReference type="PANTHER" id="PTHR34876">
    <property type="match status" value="1"/>
</dbReference>
<protein>
    <recommendedName>
        <fullName evidence="12">Glucanase</fullName>
        <ecNumber evidence="12">3.2.1.-</ecNumber>
    </recommendedName>
</protein>
<keyword evidence="3 12" id="KW-0136">Cellulose degradation</keyword>
<dbReference type="EC" id="3.2.1.-" evidence="12"/>
<evidence type="ECO:0000256" key="4">
    <source>
        <dbReference type="ARBA" id="ARBA00023157"/>
    </source>
</evidence>
<accession>A0A495IK22</accession>
<feature type="binding site" evidence="9">
    <location>
        <position position="309"/>
    </location>
    <ligand>
        <name>substrate</name>
    </ligand>
</feature>
<dbReference type="RefSeq" id="WP_121370979.1">
    <property type="nucleotide sequence ID" value="NZ_RBKS01000001.1"/>
</dbReference>
<dbReference type="PANTHER" id="PTHR34876:SF4">
    <property type="entry name" value="1,4-BETA-D-GLUCAN CELLOBIOHYDROLASE C-RELATED"/>
    <property type="match status" value="1"/>
</dbReference>
<dbReference type="InterPro" id="IPR036434">
    <property type="entry name" value="Beta_cellobiohydrolase_sf"/>
</dbReference>
<evidence type="ECO:0000256" key="3">
    <source>
        <dbReference type="ARBA" id="ARBA00023001"/>
    </source>
</evidence>
<keyword evidence="2 12" id="KW-0378">Hydrolase</keyword>
<dbReference type="EMBL" id="RBKS01000001">
    <property type="protein sequence ID" value="RKR76070.1"/>
    <property type="molecule type" value="Genomic_DNA"/>
</dbReference>
<proteinExistence type="inferred from homology"/>
<dbReference type="OrthoDB" id="309899at2"/>
<keyword evidence="5 12" id="KW-0119">Carbohydrate metabolism</keyword>
<keyword evidence="6 12" id="KW-0326">Glycosidase</keyword>
<feature type="chain" id="PRO_5019614225" description="Glucanase" evidence="12">
    <location>
        <begin position="29"/>
        <end position="340"/>
    </location>
</feature>
<evidence type="ECO:0000256" key="11">
    <source>
        <dbReference type="PROSITE-ProRule" id="PRU10057"/>
    </source>
</evidence>
<evidence type="ECO:0000256" key="1">
    <source>
        <dbReference type="ARBA" id="ARBA00022729"/>
    </source>
</evidence>
<dbReference type="PRINTS" id="PR00733">
    <property type="entry name" value="GLHYDRLASE6"/>
</dbReference>
<keyword evidence="4" id="KW-1015">Disulfide bond</keyword>
<dbReference type="Proteomes" id="UP000280008">
    <property type="component" value="Unassembled WGS sequence"/>
</dbReference>
<dbReference type="AlphaFoldDB" id="A0A495IK22"/>
<evidence type="ECO:0000313" key="14">
    <source>
        <dbReference type="Proteomes" id="UP000280008"/>
    </source>
</evidence>
<evidence type="ECO:0000256" key="8">
    <source>
        <dbReference type="PIRSR" id="PIRSR001100-1"/>
    </source>
</evidence>
<keyword evidence="1 12" id="KW-0732">Signal</keyword>
<organism evidence="13 14">
    <name type="scientific">Frondihabitans australicus</name>
    <dbReference type="NCBI Taxonomy" id="386892"/>
    <lineage>
        <taxon>Bacteria</taxon>
        <taxon>Bacillati</taxon>
        <taxon>Actinomycetota</taxon>
        <taxon>Actinomycetes</taxon>
        <taxon>Micrococcales</taxon>
        <taxon>Microbacteriaceae</taxon>
        <taxon>Frondihabitans</taxon>
    </lineage>
</organism>
<keyword evidence="14" id="KW-1185">Reference proteome</keyword>
<sequence>MIRQRVALLLAAALVATATVGATTTASAATTSASAAGSSVLTESQIRSATPTALYRGGLYRQSQSVAAIAAARLSAQGDTAEAAAASYIAKRPVAIWLGPNFQGAKLTDYVRQNVDAAEAAGMTPVFVTYAIPDRDCGGYSSGGLSDSEYLSWNRSIATTLRGHRAVVLVEPDSLGQTTTGCASIASSRIALVRSAVETLASNGVTTYLDGGNSRWLKPAEMASLLNRAGVQYARGFFTNVSNYIGVDDERAYAGKVSALTGGAHFVIDVSRNGQGYRGSWCNAPGAGLGQDPHVTSGTGRLDALLWVKTPGSSDGTCNGGPAAGQWFASYARSLVALRR</sequence>
<evidence type="ECO:0000256" key="10">
    <source>
        <dbReference type="PROSITE-ProRule" id="PRU10056"/>
    </source>
</evidence>
<dbReference type="PROSITE" id="PS00656">
    <property type="entry name" value="GLYCOSYL_HYDROL_F6_2"/>
    <property type="match status" value="1"/>
</dbReference>
<feature type="active site" description="Proton acceptor" evidence="8">
    <location>
        <position position="315"/>
    </location>
</feature>
<evidence type="ECO:0000256" key="2">
    <source>
        <dbReference type="ARBA" id="ARBA00022801"/>
    </source>
</evidence>
<feature type="binding site" evidence="9">
    <location>
        <position position="97"/>
    </location>
    <ligand>
        <name>substrate</name>
    </ligand>
</feature>
<dbReference type="InterPro" id="IPR001524">
    <property type="entry name" value="Glyco_hydro_6_CS"/>
</dbReference>
<feature type="signal peptide" evidence="12">
    <location>
        <begin position="1"/>
        <end position="28"/>
    </location>
</feature>
<comment type="caution">
    <text evidence="13">The sequence shown here is derived from an EMBL/GenBank/DDBJ whole genome shotgun (WGS) entry which is preliminary data.</text>
</comment>
<dbReference type="PIRSF" id="PIRSF001100">
    <property type="entry name" value="Beta_cellobiohydrolase"/>
    <property type="match status" value="1"/>
</dbReference>
<dbReference type="InterPro" id="IPR016288">
    <property type="entry name" value="Beta_cellobiohydrolase"/>
</dbReference>
<dbReference type="PROSITE" id="PS00655">
    <property type="entry name" value="GLYCOSYL_HYDROL_F6_1"/>
    <property type="match status" value="1"/>
</dbReference>
<keyword evidence="7 12" id="KW-0624">Polysaccharide degradation</keyword>
<name>A0A495IK22_9MICO</name>
<reference evidence="13 14" key="1">
    <citation type="submission" date="2018-10" db="EMBL/GenBank/DDBJ databases">
        <title>Sequencing the genomes of 1000 actinobacteria strains.</title>
        <authorList>
            <person name="Klenk H.-P."/>
        </authorList>
    </citation>
    <scope>NUCLEOTIDE SEQUENCE [LARGE SCALE GENOMIC DNA]</scope>
    <source>
        <strain evidence="13 14">DSM 17894</strain>
    </source>
</reference>
<feature type="active site" description="Proton donor" evidence="8 11">
    <location>
        <position position="173"/>
    </location>
</feature>
<evidence type="ECO:0000256" key="9">
    <source>
        <dbReference type="PIRSR" id="PIRSR001100-2"/>
    </source>
</evidence>
<dbReference type="GO" id="GO:0030245">
    <property type="term" value="P:cellulose catabolic process"/>
    <property type="evidence" value="ECO:0007669"/>
    <property type="project" value="UniProtKB-KW"/>
</dbReference>
<evidence type="ECO:0000256" key="6">
    <source>
        <dbReference type="ARBA" id="ARBA00023295"/>
    </source>
</evidence>
<comment type="similarity">
    <text evidence="12">Belongs to the glycosyl hydrolase family 6.</text>
</comment>
<feature type="active site" evidence="10">
    <location>
        <position position="136"/>
    </location>
</feature>
<feature type="binding site" evidence="9">
    <location>
        <position position="216"/>
    </location>
    <ligand>
        <name>substrate</name>
    </ligand>
</feature>
<dbReference type="SUPFAM" id="SSF51989">
    <property type="entry name" value="Glycosyl hydrolases family 6, cellulases"/>
    <property type="match status" value="1"/>
</dbReference>
<evidence type="ECO:0000256" key="5">
    <source>
        <dbReference type="ARBA" id="ARBA00023277"/>
    </source>
</evidence>
<dbReference type="Gene3D" id="3.20.20.40">
    <property type="entry name" value="1, 4-beta cellobiohydrolase"/>
    <property type="match status" value="1"/>
</dbReference>